<evidence type="ECO:0000313" key="1">
    <source>
        <dbReference type="EMBL" id="JAT33002.1"/>
    </source>
</evidence>
<feature type="non-terminal residue" evidence="1">
    <location>
        <position position="1"/>
    </location>
</feature>
<proteinExistence type="predicted"/>
<sequence length="114" mass="12685">PGYYWRTNADFPMLLSSSSEISKIGVIKNGMNPSLKIVKIGNSLLTFSNTCSFDAICQIFATSYIDSFKYKEALDNINISNTVLEVAKLIATKGVKVNVYRKRAAVLAKFIKHE</sequence>
<name>A0A1B6MAN8_9HEMI</name>
<accession>A0A1B6MAN8</accession>
<gene>
    <name evidence="1" type="ORF">g.6091</name>
</gene>
<reference evidence="1" key="1">
    <citation type="submission" date="2015-11" db="EMBL/GenBank/DDBJ databases">
        <title>De novo transcriptome assembly of four potential Pierce s Disease insect vectors from Arizona vineyards.</title>
        <authorList>
            <person name="Tassone E.E."/>
        </authorList>
    </citation>
    <scope>NUCLEOTIDE SEQUENCE</scope>
</reference>
<feature type="non-terminal residue" evidence="1">
    <location>
        <position position="114"/>
    </location>
</feature>
<organism evidence="1">
    <name type="scientific">Graphocephala atropunctata</name>
    <dbReference type="NCBI Taxonomy" id="36148"/>
    <lineage>
        <taxon>Eukaryota</taxon>
        <taxon>Metazoa</taxon>
        <taxon>Ecdysozoa</taxon>
        <taxon>Arthropoda</taxon>
        <taxon>Hexapoda</taxon>
        <taxon>Insecta</taxon>
        <taxon>Pterygota</taxon>
        <taxon>Neoptera</taxon>
        <taxon>Paraneoptera</taxon>
        <taxon>Hemiptera</taxon>
        <taxon>Auchenorrhyncha</taxon>
        <taxon>Membracoidea</taxon>
        <taxon>Cicadellidae</taxon>
        <taxon>Cicadellinae</taxon>
        <taxon>Cicadellini</taxon>
        <taxon>Graphocephala</taxon>
    </lineage>
</organism>
<dbReference type="AlphaFoldDB" id="A0A1B6MAN8"/>
<protein>
    <submittedName>
        <fullName evidence="1">Uncharacterized protein</fullName>
    </submittedName>
</protein>
<dbReference type="EMBL" id="GEBQ01006975">
    <property type="protein sequence ID" value="JAT33002.1"/>
    <property type="molecule type" value="Transcribed_RNA"/>
</dbReference>